<evidence type="ECO:0000256" key="1">
    <source>
        <dbReference type="ARBA" id="ARBA00006484"/>
    </source>
</evidence>
<dbReference type="InterPro" id="IPR036291">
    <property type="entry name" value="NAD(P)-bd_dom_sf"/>
</dbReference>
<dbReference type="FunFam" id="3.40.50.720:FF:000084">
    <property type="entry name" value="Short-chain dehydrogenase reductase"/>
    <property type="match status" value="1"/>
</dbReference>
<dbReference type="GO" id="GO:0016491">
    <property type="term" value="F:oxidoreductase activity"/>
    <property type="evidence" value="ECO:0007669"/>
    <property type="project" value="UniProtKB-KW"/>
</dbReference>
<proteinExistence type="inferred from homology"/>
<dbReference type="PRINTS" id="PR00081">
    <property type="entry name" value="GDHRDH"/>
</dbReference>
<reference evidence="3 4" key="1">
    <citation type="submission" date="2019-08" db="EMBL/GenBank/DDBJ databases">
        <title>In-depth cultivation of the pig gut microbiome towards novel bacterial diversity and tailored functional studies.</title>
        <authorList>
            <person name="Wylensek D."/>
            <person name="Hitch T.C.A."/>
            <person name="Clavel T."/>
        </authorList>
    </citation>
    <scope>NUCLEOTIDE SEQUENCE [LARGE SCALE GENOMIC DNA]</scope>
    <source>
        <strain evidence="3 4">NM-380-WT-3C1</strain>
    </source>
</reference>
<accession>A0A7X2PD08</accession>
<dbReference type="PANTHER" id="PTHR43477">
    <property type="entry name" value="DIHYDROANTICAPSIN 7-DEHYDROGENASE"/>
    <property type="match status" value="1"/>
</dbReference>
<dbReference type="CDD" id="cd05233">
    <property type="entry name" value="SDR_c"/>
    <property type="match status" value="1"/>
</dbReference>
<evidence type="ECO:0000256" key="2">
    <source>
        <dbReference type="ARBA" id="ARBA00023002"/>
    </source>
</evidence>
<dbReference type="RefSeq" id="WP_154425669.1">
    <property type="nucleotide sequence ID" value="NZ_VUNN01000014.1"/>
</dbReference>
<dbReference type="SUPFAM" id="SSF51735">
    <property type="entry name" value="NAD(P)-binding Rossmann-fold domains"/>
    <property type="match status" value="1"/>
</dbReference>
<dbReference type="PANTHER" id="PTHR43477:SF1">
    <property type="entry name" value="DIHYDROANTICAPSIN 7-DEHYDROGENASE"/>
    <property type="match status" value="1"/>
</dbReference>
<dbReference type="Gene3D" id="3.40.50.720">
    <property type="entry name" value="NAD(P)-binding Rossmann-like Domain"/>
    <property type="match status" value="1"/>
</dbReference>
<dbReference type="Proteomes" id="UP000460549">
    <property type="component" value="Unassembled WGS sequence"/>
</dbReference>
<keyword evidence="4" id="KW-1185">Reference proteome</keyword>
<sequence length="263" mass="28217">MARFTNKVVAITGGGSGMGKTTCVMFASEGAKVCVIDVNAKGAEETVSEITAKGGIAKAYVADITNEERMSEVFKDIYETFGSIDVLYNNAGISPVGTAVTTTIEDFRKVMKIDMEAVFIACHIVIPYMEKQGGGVILNTVGTYGLRPTPNKIGYSAAKAAALSLTRSIAVDFARSNIRCNAICPGFVDTPLNKGFEGEARERFLDRYQPSLYKIKGEDIALTAMWLASDEARAITGQPIVVDGGTEACLYFNYKKPAEVTAK</sequence>
<name>A0A7X2PD08_9SPIO</name>
<evidence type="ECO:0000313" key="3">
    <source>
        <dbReference type="EMBL" id="MSU06654.1"/>
    </source>
</evidence>
<evidence type="ECO:0000313" key="4">
    <source>
        <dbReference type="Proteomes" id="UP000460549"/>
    </source>
</evidence>
<protein>
    <submittedName>
        <fullName evidence="3">SDR family oxidoreductase</fullName>
    </submittedName>
</protein>
<gene>
    <name evidence="3" type="ORF">FYJ80_07680</name>
</gene>
<comment type="caution">
    <text evidence="3">The sequence shown here is derived from an EMBL/GenBank/DDBJ whole genome shotgun (WGS) entry which is preliminary data.</text>
</comment>
<dbReference type="AlphaFoldDB" id="A0A7X2PD08"/>
<dbReference type="InterPro" id="IPR002347">
    <property type="entry name" value="SDR_fam"/>
</dbReference>
<comment type="similarity">
    <text evidence="1">Belongs to the short-chain dehydrogenases/reductases (SDR) family.</text>
</comment>
<dbReference type="InterPro" id="IPR051122">
    <property type="entry name" value="SDR_DHRS6-like"/>
</dbReference>
<dbReference type="PRINTS" id="PR00080">
    <property type="entry name" value="SDRFAMILY"/>
</dbReference>
<dbReference type="Pfam" id="PF13561">
    <property type="entry name" value="adh_short_C2"/>
    <property type="match status" value="1"/>
</dbReference>
<dbReference type="EMBL" id="VUNN01000014">
    <property type="protein sequence ID" value="MSU06654.1"/>
    <property type="molecule type" value="Genomic_DNA"/>
</dbReference>
<organism evidence="3 4">
    <name type="scientific">Bullifex porci</name>
    <dbReference type="NCBI Taxonomy" id="2606638"/>
    <lineage>
        <taxon>Bacteria</taxon>
        <taxon>Pseudomonadati</taxon>
        <taxon>Spirochaetota</taxon>
        <taxon>Spirochaetia</taxon>
        <taxon>Spirochaetales</taxon>
        <taxon>Spirochaetaceae</taxon>
        <taxon>Bullifex</taxon>
    </lineage>
</organism>
<keyword evidence="2" id="KW-0560">Oxidoreductase</keyword>